<reference evidence="2 3" key="2">
    <citation type="submission" date="2019-04" db="EMBL/GenBank/DDBJ databases">
        <title>The genome sequence of big-headed turtle.</title>
        <authorList>
            <person name="Gong S."/>
        </authorList>
    </citation>
    <scope>NUCLEOTIDE SEQUENCE [LARGE SCALE GENOMIC DNA]</scope>
    <source>
        <strain evidence="2">DO16091913</strain>
        <tissue evidence="2">Muscle</tissue>
    </source>
</reference>
<gene>
    <name evidence="2" type="ORF">DR999_PMT10146</name>
</gene>
<accession>A0A4D9EGQ7</accession>
<dbReference type="AlphaFoldDB" id="A0A4D9EGQ7"/>
<comment type="caution">
    <text evidence="2">The sequence shown here is derived from an EMBL/GenBank/DDBJ whole genome shotgun (WGS) entry which is preliminary data.</text>
</comment>
<evidence type="ECO:0000256" key="1">
    <source>
        <dbReference type="SAM" id="MobiDB-lite"/>
    </source>
</evidence>
<sequence length="211" mass="22506">MHPPQPLGFHPLPMAVPSLCQAPPADGDQDPRSQAQQQRTGWVRVQGDVALNQTASSILTARGGPILCPVPVQGSGYTGVTGSWRWSRIPAPLGFRCLPPGSFPPRRHLPAHPAPTPPAYVRPERSWAGEGIVTRPALCGCVCLHACVCVHSAPWARLADTRRATVPAHYHAGVQLRGVPLQLQQQGLCFGSTSSGVLAPAVHTAWVYSNH</sequence>
<organism evidence="2 3">
    <name type="scientific">Platysternon megacephalum</name>
    <name type="common">big-headed turtle</name>
    <dbReference type="NCBI Taxonomy" id="55544"/>
    <lineage>
        <taxon>Eukaryota</taxon>
        <taxon>Metazoa</taxon>
        <taxon>Chordata</taxon>
        <taxon>Craniata</taxon>
        <taxon>Vertebrata</taxon>
        <taxon>Euteleostomi</taxon>
        <taxon>Archelosauria</taxon>
        <taxon>Testudinata</taxon>
        <taxon>Testudines</taxon>
        <taxon>Cryptodira</taxon>
        <taxon>Durocryptodira</taxon>
        <taxon>Testudinoidea</taxon>
        <taxon>Platysternidae</taxon>
        <taxon>Platysternon</taxon>
    </lineage>
</organism>
<protein>
    <submittedName>
        <fullName evidence="2">Neurobeachin</fullName>
    </submittedName>
</protein>
<name>A0A4D9EGQ7_9SAUR</name>
<evidence type="ECO:0000313" key="2">
    <source>
        <dbReference type="EMBL" id="TFK06983.1"/>
    </source>
</evidence>
<dbReference type="EMBL" id="QXTE01000090">
    <property type="protein sequence ID" value="TFK06983.1"/>
    <property type="molecule type" value="Genomic_DNA"/>
</dbReference>
<dbReference type="Proteomes" id="UP000297703">
    <property type="component" value="Unassembled WGS sequence"/>
</dbReference>
<feature type="region of interest" description="Disordered" evidence="1">
    <location>
        <begin position="1"/>
        <end position="40"/>
    </location>
</feature>
<reference evidence="2 3" key="1">
    <citation type="submission" date="2019-04" db="EMBL/GenBank/DDBJ databases">
        <title>Draft genome of the big-headed turtle Platysternon megacephalum.</title>
        <authorList>
            <person name="Gong S."/>
        </authorList>
    </citation>
    <scope>NUCLEOTIDE SEQUENCE [LARGE SCALE GENOMIC DNA]</scope>
    <source>
        <strain evidence="2">DO16091913</strain>
        <tissue evidence="2">Muscle</tissue>
    </source>
</reference>
<keyword evidence="3" id="KW-1185">Reference proteome</keyword>
<proteinExistence type="predicted"/>
<evidence type="ECO:0000313" key="3">
    <source>
        <dbReference type="Proteomes" id="UP000297703"/>
    </source>
</evidence>